<dbReference type="InterPro" id="IPR051243">
    <property type="entry name" value="PcG_WD-repeat"/>
</dbReference>
<keyword evidence="2 6" id="KW-0853">WD repeat</keyword>
<evidence type="ECO:0000313" key="7">
    <source>
        <dbReference type="EMBL" id="RKP38494.1"/>
    </source>
</evidence>
<protein>
    <submittedName>
        <fullName evidence="7">WD40-repeat-containing domain protein</fullName>
    </submittedName>
</protein>
<dbReference type="InterPro" id="IPR036322">
    <property type="entry name" value="WD40_repeat_dom_sf"/>
</dbReference>
<dbReference type="Proteomes" id="UP000268162">
    <property type="component" value="Unassembled WGS sequence"/>
</dbReference>
<dbReference type="InterPro" id="IPR019775">
    <property type="entry name" value="WD40_repeat_CS"/>
</dbReference>
<evidence type="ECO:0000256" key="5">
    <source>
        <dbReference type="ARBA" id="ARBA00023163"/>
    </source>
</evidence>
<evidence type="ECO:0000256" key="3">
    <source>
        <dbReference type="ARBA" id="ARBA00022737"/>
    </source>
</evidence>
<organism evidence="7 8">
    <name type="scientific">Dimargaris cristalligena</name>
    <dbReference type="NCBI Taxonomy" id="215637"/>
    <lineage>
        <taxon>Eukaryota</taxon>
        <taxon>Fungi</taxon>
        <taxon>Fungi incertae sedis</taxon>
        <taxon>Zoopagomycota</taxon>
        <taxon>Kickxellomycotina</taxon>
        <taxon>Dimargaritomycetes</taxon>
        <taxon>Dimargaritales</taxon>
        <taxon>Dimargaritaceae</taxon>
        <taxon>Dimargaris</taxon>
    </lineage>
</organism>
<name>A0A4P9ZXT1_9FUNG</name>
<keyword evidence="5" id="KW-0804">Transcription</keyword>
<dbReference type="InterPro" id="IPR015943">
    <property type="entry name" value="WD40/YVTN_repeat-like_dom_sf"/>
</dbReference>
<dbReference type="EMBL" id="ML002361">
    <property type="protein sequence ID" value="RKP38494.1"/>
    <property type="molecule type" value="Genomic_DNA"/>
</dbReference>
<sequence length="212" mass="23702">LRLRRILRENHNRTIHQIAFFLNAPRRRDAPCGLECHKTFDRQGAIERDPDDTSNLLATVGDAQASVYDNEHCGDHLDIMSNFRDSGAITQGGPSAAAVEFYTCCWIHQAEDAWLATAGTDAQIHVLSLAYSRELCRLKGHTGAITDLQSHPHKDHYILSASRDGSVRLWDLRSRQTVLQVPVTTRAISFHPSGNSFFTGTSRGKIEQWAIP</sequence>
<gene>
    <name evidence="7" type="ORF">BJ085DRAFT_8532</name>
</gene>
<dbReference type="Pfam" id="PF00400">
    <property type="entry name" value="WD40"/>
    <property type="match status" value="1"/>
</dbReference>
<dbReference type="InterPro" id="IPR001680">
    <property type="entry name" value="WD40_rpt"/>
</dbReference>
<keyword evidence="3" id="KW-0677">Repeat</keyword>
<evidence type="ECO:0000256" key="4">
    <source>
        <dbReference type="ARBA" id="ARBA00023015"/>
    </source>
</evidence>
<evidence type="ECO:0000256" key="2">
    <source>
        <dbReference type="ARBA" id="ARBA00022574"/>
    </source>
</evidence>
<dbReference type="PROSITE" id="PS50082">
    <property type="entry name" value="WD_REPEATS_2"/>
    <property type="match status" value="1"/>
</dbReference>
<dbReference type="PANTHER" id="PTHR10253">
    <property type="entry name" value="POLYCOMB PROTEIN"/>
    <property type="match status" value="1"/>
</dbReference>
<evidence type="ECO:0000313" key="8">
    <source>
        <dbReference type="Proteomes" id="UP000268162"/>
    </source>
</evidence>
<accession>A0A4P9ZXT1</accession>
<feature type="repeat" description="WD" evidence="6">
    <location>
        <begin position="138"/>
        <end position="180"/>
    </location>
</feature>
<keyword evidence="8" id="KW-1185">Reference proteome</keyword>
<dbReference type="PROSITE" id="PS00678">
    <property type="entry name" value="WD_REPEATS_1"/>
    <property type="match status" value="1"/>
</dbReference>
<comment type="similarity">
    <text evidence="1">Belongs to the WD repeat ESC family.</text>
</comment>
<evidence type="ECO:0000256" key="6">
    <source>
        <dbReference type="PROSITE-ProRule" id="PRU00221"/>
    </source>
</evidence>
<proteinExistence type="inferred from homology"/>
<keyword evidence="4" id="KW-0805">Transcription regulation</keyword>
<dbReference type="PROSITE" id="PS50294">
    <property type="entry name" value="WD_REPEATS_REGION"/>
    <property type="match status" value="1"/>
</dbReference>
<dbReference type="SUPFAM" id="SSF50978">
    <property type="entry name" value="WD40 repeat-like"/>
    <property type="match status" value="1"/>
</dbReference>
<feature type="non-terminal residue" evidence="7">
    <location>
        <position position="1"/>
    </location>
</feature>
<dbReference type="SMART" id="SM00320">
    <property type="entry name" value="WD40"/>
    <property type="match status" value="3"/>
</dbReference>
<evidence type="ECO:0000256" key="1">
    <source>
        <dbReference type="ARBA" id="ARBA00008075"/>
    </source>
</evidence>
<reference evidence="8" key="1">
    <citation type="journal article" date="2018" name="Nat. Microbiol.">
        <title>Leveraging single-cell genomics to expand the fungal tree of life.</title>
        <authorList>
            <person name="Ahrendt S.R."/>
            <person name="Quandt C.A."/>
            <person name="Ciobanu D."/>
            <person name="Clum A."/>
            <person name="Salamov A."/>
            <person name="Andreopoulos B."/>
            <person name="Cheng J.F."/>
            <person name="Woyke T."/>
            <person name="Pelin A."/>
            <person name="Henrissat B."/>
            <person name="Reynolds N.K."/>
            <person name="Benny G.L."/>
            <person name="Smith M.E."/>
            <person name="James T.Y."/>
            <person name="Grigoriev I.V."/>
        </authorList>
    </citation>
    <scope>NUCLEOTIDE SEQUENCE [LARGE SCALE GENOMIC DNA]</scope>
    <source>
        <strain evidence="8">RSA 468</strain>
    </source>
</reference>
<feature type="non-terminal residue" evidence="7">
    <location>
        <position position="212"/>
    </location>
</feature>
<dbReference type="AlphaFoldDB" id="A0A4P9ZXT1"/>
<dbReference type="Gene3D" id="2.130.10.10">
    <property type="entry name" value="YVTN repeat-like/Quinoprotein amine dehydrogenase"/>
    <property type="match status" value="1"/>
</dbReference>
<dbReference type="STRING" id="215637.A0A4P9ZXT1"/>